<dbReference type="InterPro" id="IPR044098">
    <property type="entry name" value="STAMBP/STALP-like_MPN"/>
</dbReference>
<keyword evidence="6" id="KW-0378">Hydrolase</keyword>
<keyword evidence="5" id="KW-0833">Ubl conjugation pathway</keyword>
<dbReference type="Pfam" id="PF01398">
    <property type="entry name" value="JAB"/>
    <property type="match status" value="1"/>
</dbReference>
<dbReference type="GO" id="GO:0005768">
    <property type="term" value="C:endosome"/>
    <property type="evidence" value="ECO:0007669"/>
    <property type="project" value="TreeGrafter"/>
</dbReference>
<reference evidence="10" key="1">
    <citation type="submission" date="2023-10" db="EMBL/GenBank/DDBJ databases">
        <authorList>
            <person name="Domelevo Entfellner J.-B."/>
        </authorList>
    </citation>
    <scope>NUCLEOTIDE SEQUENCE</scope>
</reference>
<comment type="similarity">
    <text evidence="2">Belongs to the peptidase M67C family.</text>
</comment>
<keyword evidence="8" id="KW-0482">Metalloprotease</keyword>
<keyword evidence="11" id="KW-1185">Reference proteome</keyword>
<dbReference type="InterPro" id="IPR000555">
    <property type="entry name" value="JAMM/MPN+_dom"/>
</dbReference>
<organism evidence="10 11">
    <name type="scientific">Sphenostylis stenocarpa</name>
    <dbReference type="NCBI Taxonomy" id="92480"/>
    <lineage>
        <taxon>Eukaryota</taxon>
        <taxon>Viridiplantae</taxon>
        <taxon>Streptophyta</taxon>
        <taxon>Embryophyta</taxon>
        <taxon>Tracheophyta</taxon>
        <taxon>Spermatophyta</taxon>
        <taxon>Magnoliopsida</taxon>
        <taxon>eudicotyledons</taxon>
        <taxon>Gunneridae</taxon>
        <taxon>Pentapetalae</taxon>
        <taxon>rosids</taxon>
        <taxon>fabids</taxon>
        <taxon>Fabales</taxon>
        <taxon>Fabaceae</taxon>
        <taxon>Papilionoideae</taxon>
        <taxon>50 kb inversion clade</taxon>
        <taxon>NPAAA clade</taxon>
        <taxon>indigoferoid/millettioid clade</taxon>
        <taxon>Phaseoleae</taxon>
        <taxon>Sphenostylis</taxon>
    </lineage>
</organism>
<evidence type="ECO:0000313" key="10">
    <source>
        <dbReference type="EMBL" id="CAJ1936866.1"/>
    </source>
</evidence>
<dbReference type="Proteomes" id="UP001189624">
    <property type="component" value="Chromosome 3"/>
</dbReference>
<evidence type="ECO:0000256" key="2">
    <source>
        <dbReference type="ARBA" id="ARBA00010981"/>
    </source>
</evidence>
<dbReference type="FunFam" id="3.40.140.10:FF:000024">
    <property type="entry name" value="AMSH-like ubiquitin thioesterase 3"/>
    <property type="match status" value="1"/>
</dbReference>
<dbReference type="PROSITE" id="PS50249">
    <property type="entry name" value="MPN"/>
    <property type="match status" value="1"/>
</dbReference>
<keyword evidence="4" id="KW-0479">Metal-binding</keyword>
<keyword evidence="7" id="KW-0862">Zinc</keyword>
<name>A0AA86VBH0_9FABA</name>
<evidence type="ECO:0000256" key="8">
    <source>
        <dbReference type="ARBA" id="ARBA00023049"/>
    </source>
</evidence>
<evidence type="ECO:0000259" key="9">
    <source>
        <dbReference type="PROSITE" id="PS50249"/>
    </source>
</evidence>
<dbReference type="GO" id="GO:0006508">
    <property type="term" value="P:proteolysis"/>
    <property type="evidence" value="ECO:0007669"/>
    <property type="project" value="UniProtKB-KW"/>
</dbReference>
<evidence type="ECO:0000256" key="7">
    <source>
        <dbReference type="ARBA" id="ARBA00022833"/>
    </source>
</evidence>
<dbReference type="PANTHER" id="PTHR12947:SF19">
    <property type="entry name" value="AMSH-LIKE UBIQUITIN THIOESTERASE 1"/>
    <property type="match status" value="1"/>
</dbReference>
<dbReference type="GO" id="GO:0070536">
    <property type="term" value="P:protein K63-linked deubiquitination"/>
    <property type="evidence" value="ECO:0007669"/>
    <property type="project" value="InterPro"/>
</dbReference>
<comment type="cofactor">
    <cofactor evidence="1">
        <name>Zn(2+)</name>
        <dbReference type="ChEBI" id="CHEBI:29105"/>
    </cofactor>
</comment>
<evidence type="ECO:0000256" key="1">
    <source>
        <dbReference type="ARBA" id="ARBA00001947"/>
    </source>
</evidence>
<dbReference type="Pfam" id="PF08969">
    <property type="entry name" value="USP8_dimer"/>
    <property type="match status" value="1"/>
</dbReference>
<keyword evidence="3" id="KW-0645">Protease</keyword>
<dbReference type="GO" id="GO:0061578">
    <property type="term" value="F:K63-linked deubiquitinase activity"/>
    <property type="evidence" value="ECO:0007669"/>
    <property type="project" value="InterPro"/>
</dbReference>
<dbReference type="CDD" id="cd08066">
    <property type="entry name" value="MPN_AMSH_like"/>
    <property type="match status" value="1"/>
</dbReference>
<evidence type="ECO:0000256" key="4">
    <source>
        <dbReference type="ARBA" id="ARBA00022723"/>
    </source>
</evidence>
<evidence type="ECO:0000256" key="5">
    <source>
        <dbReference type="ARBA" id="ARBA00022786"/>
    </source>
</evidence>
<dbReference type="Gene3D" id="1.20.58.80">
    <property type="entry name" value="Phosphotransferase system, lactose/cellobiose-type IIA subunit"/>
    <property type="match status" value="1"/>
</dbReference>
<evidence type="ECO:0000256" key="6">
    <source>
        <dbReference type="ARBA" id="ARBA00022801"/>
    </source>
</evidence>
<accession>A0AA86VBH0</accession>
<gene>
    <name evidence="10" type="ORF">AYBTSS11_LOCUS7700</name>
</gene>
<evidence type="ECO:0000256" key="3">
    <source>
        <dbReference type="ARBA" id="ARBA00022670"/>
    </source>
</evidence>
<dbReference type="SUPFAM" id="SSF102712">
    <property type="entry name" value="JAB1/MPN domain"/>
    <property type="match status" value="1"/>
</dbReference>
<dbReference type="Gene3D" id="3.40.140.10">
    <property type="entry name" value="Cytidine Deaminase, domain 2"/>
    <property type="match status" value="1"/>
</dbReference>
<dbReference type="Gramene" id="rna-AYBTSS11_LOCUS7700">
    <property type="protein sequence ID" value="CAJ1936866.1"/>
    <property type="gene ID" value="gene-AYBTSS11_LOCUS7700"/>
</dbReference>
<dbReference type="InterPro" id="IPR015063">
    <property type="entry name" value="USP8_dimer"/>
</dbReference>
<dbReference type="EMBL" id="OY731400">
    <property type="protein sequence ID" value="CAJ1936866.1"/>
    <property type="molecule type" value="Genomic_DNA"/>
</dbReference>
<dbReference type="PANTHER" id="PTHR12947">
    <property type="entry name" value="AMSH-LIKE PROTEASE"/>
    <property type="match status" value="1"/>
</dbReference>
<dbReference type="GO" id="GO:0140492">
    <property type="term" value="F:metal-dependent deubiquitinase activity"/>
    <property type="evidence" value="ECO:0007669"/>
    <property type="project" value="InterPro"/>
</dbReference>
<dbReference type="GO" id="GO:0071108">
    <property type="term" value="P:protein K48-linked deubiquitination"/>
    <property type="evidence" value="ECO:0007669"/>
    <property type="project" value="TreeGrafter"/>
</dbReference>
<evidence type="ECO:0000313" key="11">
    <source>
        <dbReference type="Proteomes" id="UP001189624"/>
    </source>
</evidence>
<protein>
    <recommendedName>
        <fullName evidence="9">MPN domain-containing protein</fullName>
    </recommendedName>
</protein>
<proteinExistence type="inferred from homology"/>
<feature type="domain" description="MPN" evidence="9">
    <location>
        <begin position="397"/>
        <end position="527"/>
    </location>
</feature>
<dbReference type="SMART" id="SM00232">
    <property type="entry name" value="JAB_MPN"/>
    <property type="match status" value="1"/>
</dbReference>
<dbReference type="GO" id="GO:0046872">
    <property type="term" value="F:metal ion binding"/>
    <property type="evidence" value="ECO:0007669"/>
    <property type="project" value="UniProtKB-KW"/>
</dbReference>
<dbReference type="InterPro" id="IPR037518">
    <property type="entry name" value="MPN"/>
</dbReference>
<sequence length="571" mass="64838">MCSSKTINIAASTQKLDVDNRIALRFYYRIADNILKQVFLLYTAYDMNTNEFGRISFAFADIFRAEKNIVDLYIMLLRFSSLVSETIPNHRDYRSSPRSKKEILRKKLLNAVNELETLKPKVQQKIDEFNSRRAYHRHNGREKCHSNSLLVSPVKKQTLARYDQTKAVIPTTGEFVYQGSRGQQFSSVRPVEENMRRLSLGLLRPKEETLSKHSILGPNGLKGQRQQHASDKGVLYPTITDLSPVEIPRLWPIFLQFFMLLAFLNDVQLVKLWDIHPFSHSLIHSPFLYLHKPLEDGSLNEKDNSISEQYRSDLESILTQSDNCQDKHADEAPSLISFEATEIPTQIEIIRQPSPPPVLAEVQDLIPAASPHVIEEGCKTEIPTSDGIVHGESPLQLHISTSIMKSFMELAKSNTDKNLETCGILAGLLKNRKFYITALIIPKQEATSSSCQATNEEEIFEVQDKQSLFPLGWIHTHPTQSCFMSSIDVHTHYSYQIMLPEAVAIVMAPTDSSRTHGIFRLTTPGGMSVIRQCPQRGFHSHNQPPDGGPIYDTCTDVYMNPDLKFDVIDLR</sequence>
<dbReference type="AlphaFoldDB" id="A0AA86VBH0"/>
<dbReference type="GO" id="GO:0016020">
    <property type="term" value="C:membrane"/>
    <property type="evidence" value="ECO:0007669"/>
    <property type="project" value="TreeGrafter"/>
</dbReference>